<accession>A0A518ASI0</accession>
<dbReference type="KEGG" id="amuc:Pan181_38880"/>
<dbReference type="EMBL" id="CP036278">
    <property type="protein sequence ID" value="QDU57668.1"/>
    <property type="molecule type" value="Genomic_DNA"/>
</dbReference>
<name>A0A518ASI0_9BACT</name>
<feature type="transmembrane region" description="Helical" evidence="1">
    <location>
        <begin position="26"/>
        <end position="47"/>
    </location>
</feature>
<keyword evidence="1" id="KW-0812">Transmembrane</keyword>
<sequence>MHDSTPRQSTELLIGNEPRRTTRLHVAVSIMGAVLVSLLLVNLVAYASPETASQLSGNSKASNYRCTTGGCCSSFTPVGMPESCFLDPATAPPARPVDDTAPAQ</sequence>
<keyword evidence="1" id="KW-1133">Transmembrane helix</keyword>
<dbReference type="RefSeq" id="WP_145248964.1">
    <property type="nucleotide sequence ID" value="NZ_CP036278.1"/>
</dbReference>
<reference evidence="2 3" key="1">
    <citation type="submission" date="2019-02" db="EMBL/GenBank/DDBJ databases">
        <title>Deep-cultivation of Planctomycetes and their phenomic and genomic characterization uncovers novel biology.</title>
        <authorList>
            <person name="Wiegand S."/>
            <person name="Jogler M."/>
            <person name="Boedeker C."/>
            <person name="Pinto D."/>
            <person name="Vollmers J."/>
            <person name="Rivas-Marin E."/>
            <person name="Kohn T."/>
            <person name="Peeters S.H."/>
            <person name="Heuer A."/>
            <person name="Rast P."/>
            <person name="Oberbeckmann S."/>
            <person name="Bunk B."/>
            <person name="Jeske O."/>
            <person name="Meyerdierks A."/>
            <person name="Storesund J.E."/>
            <person name="Kallscheuer N."/>
            <person name="Luecker S."/>
            <person name="Lage O.M."/>
            <person name="Pohl T."/>
            <person name="Merkel B.J."/>
            <person name="Hornburger P."/>
            <person name="Mueller R.-W."/>
            <person name="Bruemmer F."/>
            <person name="Labrenz M."/>
            <person name="Spormann A.M."/>
            <person name="Op den Camp H."/>
            <person name="Overmann J."/>
            <person name="Amann R."/>
            <person name="Jetten M.S.M."/>
            <person name="Mascher T."/>
            <person name="Medema M.H."/>
            <person name="Devos D.P."/>
            <person name="Kaster A.-K."/>
            <person name="Ovreas L."/>
            <person name="Rohde M."/>
            <person name="Galperin M.Y."/>
            <person name="Jogler C."/>
        </authorList>
    </citation>
    <scope>NUCLEOTIDE SEQUENCE [LARGE SCALE GENOMIC DNA]</scope>
    <source>
        <strain evidence="2 3">Pan181</strain>
    </source>
</reference>
<dbReference type="Proteomes" id="UP000315750">
    <property type="component" value="Chromosome"/>
</dbReference>
<evidence type="ECO:0000256" key="1">
    <source>
        <dbReference type="SAM" id="Phobius"/>
    </source>
</evidence>
<proteinExistence type="predicted"/>
<evidence type="ECO:0000313" key="3">
    <source>
        <dbReference type="Proteomes" id="UP000315750"/>
    </source>
</evidence>
<keyword evidence="3" id="KW-1185">Reference proteome</keyword>
<organism evidence="2 3">
    <name type="scientific">Aeoliella mucimassa</name>
    <dbReference type="NCBI Taxonomy" id="2527972"/>
    <lineage>
        <taxon>Bacteria</taxon>
        <taxon>Pseudomonadati</taxon>
        <taxon>Planctomycetota</taxon>
        <taxon>Planctomycetia</taxon>
        <taxon>Pirellulales</taxon>
        <taxon>Lacipirellulaceae</taxon>
        <taxon>Aeoliella</taxon>
    </lineage>
</organism>
<keyword evidence="1" id="KW-0472">Membrane</keyword>
<evidence type="ECO:0000313" key="2">
    <source>
        <dbReference type="EMBL" id="QDU57668.1"/>
    </source>
</evidence>
<gene>
    <name evidence="2" type="ORF">Pan181_38880</name>
</gene>
<protein>
    <submittedName>
        <fullName evidence="2">Uncharacterized protein</fullName>
    </submittedName>
</protein>
<dbReference type="AlphaFoldDB" id="A0A518ASI0"/>